<dbReference type="InterPro" id="IPR052980">
    <property type="entry name" value="Crinkler_effector"/>
</dbReference>
<evidence type="ECO:0008006" key="7">
    <source>
        <dbReference type="Google" id="ProtNLM"/>
    </source>
</evidence>
<dbReference type="InterPro" id="IPR046836">
    <property type="entry name" value="RHS_C"/>
</dbReference>
<dbReference type="Proteomes" id="UP000583944">
    <property type="component" value="Unassembled WGS sequence"/>
</dbReference>
<dbReference type="PANTHER" id="PTHR33129">
    <property type="entry name" value="PROTEIN KINASE DOMAIN-CONTAINING PROTEIN-RELATED"/>
    <property type="match status" value="1"/>
</dbReference>
<evidence type="ECO:0000259" key="4">
    <source>
        <dbReference type="Pfam" id="PF24466"/>
    </source>
</evidence>
<feature type="signal peptide" evidence="1">
    <location>
        <begin position="1"/>
        <end position="20"/>
    </location>
</feature>
<dbReference type="Pfam" id="PF07999">
    <property type="entry name" value="RHSP"/>
    <property type="match status" value="1"/>
</dbReference>
<evidence type="ECO:0000313" key="5">
    <source>
        <dbReference type="EMBL" id="KAF5215676.1"/>
    </source>
</evidence>
<sequence length="988" mass="112544">MWRCCGRSHVASLRRRWALTASPTGVAVWLHGAPTVPPCECHAQRHWDCGTKKPRVSFGASGTCWPQLGGVSGMLHSTGVVMAPRSGIPGDGSDAATRRGVEGTQQPKWTMGSSVEDILLEGSTLSTDMKLNDFLRNYFGGTAAVDEDHNVTMQVFVQEPDAYVQDQQLLRIIFNLTEYQEMKRELDGMKILLEDITKLHHESVFSIEQWRDYEGKDTITPLARGKLNAALTQVQREARREAEERLIRAQEMKFTFSTTIEDVLFKGGVRVNEKKLNDFLTRELDGRGVVDKNRSVLLKEFFKDPKKYIRVKGVLKEIQASDRYARMERVVRDEMDMEEDIKKLYKNGVHTLLKWSEAATEVKEIVHDITNEFLDVTFEEARILTTTSAAMKLEGLYESVYNARWSHLVEVPGGEGTGLEVREREPPQPWRYKAVGRTLEKDDGVQQSDEAPPVLMVLTSDEGWPYTLNSLHGAGNDLFINSEVERVWHIVKGDLSEWFSSFDLTLKPSPLPRVLIGTPGIGKSMNAGSYLLYQLLHYDVEKLQVVVHCFGDTAYVFHKITKTVTKYMGNTKSKIVLDGLWQSGMKGYIIYDVAKKGTPPDTGFAPCNGWGMIVVSSPEVSNYDKWETQLKASRIIMNCPDEMDVKAMCAWMKRRVKPDKQAEYWRTVEKHMKKVGPIPRHIFDEDEYGKRTQDVMRALGWINIGDQGKYFTLRGSNLWYSEDLSHKLVKIVRVREDGPFEDFSNAPICDYLGVLTLSRLAKVLSVHDILFLVLGMKNVIQPAALKKYALTVFLSVEFVTSIVKDLKELKPPSPSEPRSSVLTLNPHGYPTEAAAITEPKFIKRPQELKYRVLYIPTFPTFPLVDGFFFVDSPRKTLVGLQMTTASAHNTTASTVRQFKDDMATYFDGWDELSRDMSWDIIYIQHADSKPMEKWQRCDYVNSRNKTDAEKEIVAFWDGKVHQYQFVLTADFVNKIREKCEYNNLVENG</sequence>
<dbReference type="VEuPathDB" id="TriTrypDB:BCY84_04699"/>
<protein>
    <recommendedName>
        <fullName evidence="7">Retrotransposon hot spot (RHS) protein</fullName>
    </recommendedName>
</protein>
<dbReference type="InterPro" id="IPR006518">
    <property type="entry name" value="Trypano_RHS"/>
</dbReference>
<dbReference type="Pfam" id="PF20445">
    <property type="entry name" value="RHS_N"/>
    <property type="match status" value="1"/>
</dbReference>
<keyword evidence="1" id="KW-0732">Signal</keyword>
<accession>A0A7J6XNB5</accession>
<evidence type="ECO:0000313" key="6">
    <source>
        <dbReference type="Proteomes" id="UP000583944"/>
    </source>
</evidence>
<feature type="domain" description="DUF7578" evidence="4">
    <location>
        <begin position="127"/>
        <end position="187"/>
    </location>
</feature>
<dbReference type="VEuPathDB" id="TriTrypDB:ECC02_011609"/>
<feature type="chain" id="PRO_5029476025" description="Retrotransposon hot spot (RHS) protein" evidence="1">
    <location>
        <begin position="21"/>
        <end position="988"/>
    </location>
</feature>
<reference evidence="5 6" key="1">
    <citation type="journal article" date="2019" name="Genome Biol. Evol.">
        <title>Nanopore Sequencing Significantly Improves Genome Assembly of the Protozoan Parasite Trypanosoma cruzi.</title>
        <authorList>
            <person name="Diaz-Viraque F."/>
            <person name="Pita S."/>
            <person name="Greif G."/>
            <person name="de Souza R.C.M."/>
            <person name="Iraola G."/>
            <person name="Robello C."/>
        </authorList>
    </citation>
    <scope>NUCLEOTIDE SEQUENCE [LARGE SCALE GENOMIC DNA]</scope>
    <source>
        <strain evidence="5 6">Berenice</strain>
    </source>
</reference>
<feature type="domain" description="DUF7578" evidence="4">
    <location>
        <begin position="270"/>
        <end position="334"/>
    </location>
</feature>
<dbReference type="NCBIfam" id="TIGR01631">
    <property type="entry name" value="Trypano_RHS"/>
    <property type="match status" value="2"/>
</dbReference>
<evidence type="ECO:0000259" key="2">
    <source>
        <dbReference type="Pfam" id="PF07999"/>
    </source>
</evidence>
<dbReference type="InterPro" id="IPR056000">
    <property type="entry name" value="DUF7578"/>
</dbReference>
<organism evidence="5 6">
    <name type="scientific">Trypanosoma cruzi</name>
    <dbReference type="NCBI Taxonomy" id="5693"/>
    <lineage>
        <taxon>Eukaryota</taxon>
        <taxon>Discoba</taxon>
        <taxon>Euglenozoa</taxon>
        <taxon>Kinetoplastea</taxon>
        <taxon>Metakinetoplastina</taxon>
        <taxon>Trypanosomatida</taxon>
        <taxon>Trypanosomatidae</taxon>
        <taxon>Trypanosoma</taxon>
        <taxon>Schizotrypanum</taxon>
    </lineage>
</organism>
<dbReference type="Pfam" id="PF24466">
    <property type="entry name" value="DUF7578"/>
    <property type="match status" value="2"/>
</dbReference>
<gene>
    <name evidence="5" type="ORF">ECC02_011609</name>
</gene>
<evidence type="ECO:0000256" key="1">
    <source>
        <dbReference type="SAM" id="SignalP"/>
    </source>
</evidence>
<evidence type="ECO:0000259" key="3">
    <source>
        <dbReference type="Pfam" id="PF20445"/>
    </source>
</evidence>
<proteinExistence type="predicted"/>
<dbReference type="InterPro" id="IPR046835">
    <property type="entry name" value="RHS_N"/>
</dbReference>
<feature type="domain" description="Retrotransposon hot spot protein N-terminal" evidence="3">
    <location>
        <begin position="397"/>
        <end position="501"/>
    </location>
</feature>
<dbReference type="PANTHER" id="PTHR33129:SF3">
    <property type="entry name" value="HOT SPOT (RHS) PROTEIN, PUTATIVE-RELATED"/>
    <property type="match status" value="1"/>
</dbReference>
<dbReference type="AlphaFoldDB" id="A0A7J6XNB5"/>
<feature type="domain" description="Retrotransposon hot spot protein,C-terminal" evidence="2">
    <location>
        <begin position="514"/>
        <end position="810"/>
    </location>
</feature>
<dbReference type="EMBL" id="JABDHM010000284">
    <property type="protein sequence ID" value="KAF5215676.1"/>
    <property type="molecule type" value="Genomic_DNA"/>
</dbReference>
<comment type="caution">
    <text evidence="5">The sequence shown here is derived from an EMBL/GenBank/DDBJ whole genome shotgun (WGS) entry which is preliminary data.</text>
</comment>
<name>A0A7J6XNB5_TRYCR</name>